<keyword evidence="1" id="KW-0472">Membrane</keyword>
<name>A0A0D2N8G7_HYPSF</name>
<accession>A0A0D2N8G7</accession>
<gene>
    <name evidence="2" type="ORF">HYPSUDRAFT_152040</name>
</gene>
<organism evidence="2 3">
    <name type="scientific">Hypholoma sublateritium (strain FD-334 SS-4)</name>
    <dbReference type="NCBI Taxonomy" id="945553"/>
    <lineage>
        <taxon>Eukaryota</taxon>
        <taxon>Fungi</taxon>
        <taxon>Dikarya</taxon>
        <taxon>Basidiomycota</taxon>
        <taxon>Agaricomycotina</taxon>
        <taxon>Agaricomycetes</taxon>
        <taxon>Agaricomycetidae</taxon>
        <taxon>Agaricales</taxon>
        <taxon>Agaricineae</taxon>
        <taxon>Strophariaceae</taxon>
        <taxon>Hypholoma</taxon>
    </lineage>
</organism>
<dbReference type="Proteomes" id="UP000054270">
    <property type="component" value="Unassembled WGS sequence"/>
</dbReference>
<sequence length="501" mass="55792">MRWTAPLDRREIGFILLCLGTYFVAYNIEITLQVLGIDAAATKGAVLSRLGVGSTVIGDDGRKPAGWRDSLELDIFGTWQWFRGHVAGDGTERSQLTGSGRHGAQWVALKDIEDVGGLQKPFGDSTVNDVLQNWGDDIPQTRLVNHASGYTTLDNVYLLNGSVYLVTDSGNTLPAMSTILSSTGAGFKEWQAISPQEGRTIFGKSGSTIRGVSWMHADSTPDNFTLFALWRTYSSLDTSITSSGTTSLPLPRRLIFPHNTFFTDPDPNVEAPYRKRQRFDTGFHPYTAKAAFPFLSVMYKQDWEDYHAMTVPFIFERLVIADRSAAVKAGQPAYASALSLESSTHWWEPVRKNMAQYLGEYEVKKRSKKDITYIHNQGTSGAKLSDEDHNILVKSLQNLAWKEGHEINIISTELTHTNWTTRMTGIVKSSIVLGVHGNHLLDGLFMRPSPQSTLLELFPANTFVRDRELAVRSVGLQYRALRDTRYVRHLGIVNAVVDALS</sequence>
<proteinExistence type="predicted"/>
<dbReference type="OrthoDB" id="529273at2759"/>
<evidence type="ECO:0000313" key="2">
    <source>
        <dbReference type="EMBL" id="KJA13016.1"/>
    </source>
</evidence>
<keyword evidence="1" id="KW-1133">Transmembrane helix</keyword>
<keyword evidence="3" id="KW-1185">Reference proteome</keyword>
<feature type="transmembrane region" description="Helical" evidence="1">
    <location>
        <begin position="12"/>
        <end position="28"/>
    </location>
</feature>
<dbReference type="EMBL" id="KN817804">
    <property type="protein sequence ID" value="KJA13016.1"/>
    <property type="molecule type" value="Genomic_DNA"/>
</dbReference>
<protein>
    <submittedName>
        <fullName evidence="2">Uncharacterized protein</fullName>
    </submittedName>
</protein>
<dbReference type="STRING" id="945553.A0A0D2N8G7"/>
<reference evidence="3" key="1">
    <citation type="submission" date="2014-04" db="EMBL/GenBank/DDBJ databases">
        <title>Evolutionary Origins and Diversification of the Mycorrhizal Mutualists.</title>
        <authorList>
            <consortium name="DOE Joint Genome Institute"/>
            <consortium name="Mycorrhizal Genomics Consortium"/>
            <person name="Kohler A."/>
            <person name="Kuo A."/>
            <person name="Nagy L.G."/>
            <person name="Floudas D."/>
            <person name="Copeland A."/>
            <person name="Barry K.W."/>
            <person name="Cichocki N."/>
            <person name="Veneault-Fourrey C."/>
            <person name="LaButti K."/>
            <person name="Lindquist E.A."/>
            <person name="Lipzen A."/>
            <person name="Lundell T."/>
            <person name="Morin E."/>
            <person name="Murat C."/>
            <person name="Riley R."/>
            <person name="Ohm R."/>
            <person name="Sun H."/>
            <person name="Tunlid A."/>
            <person name="Henrissat B."/>
            <person name="Grigoriev I.V."/>
            <person name="Hibbett D.S."/>
            <person name="Martin F."/>
        </authorList>
    </citation>
    <scope>NUCLEOTIDE SEQUENCE [LARGE SCALE GENOMIC DNA]</scope>
    <source>
        <strain evidence="3">FD-334 SS-4</strain>
    </source>
</reference>
<evidence type="ECO:0000313" key="3">
    <source>
        <dbReference type="Proteomes" id="UP000054270"/>
    </source>
</evidence>
<dbReference type="AlphaFoldDB" id="A0A0D2N8G7"/>
<evidence type="ECO:0000256" key="1">
    <source>
        <dbReference type="SAM" id="Phobius"/>
    </source>
</evidence>
<keyword evidence="1" id="KW-0812">Transmembrane</keyword>
<dbReference type="OMA" id="KIHGTSW"/>